<dbReference type="WBParaSite" id="ALUE_0001499401-mRNA-1">
    <property type="protein sequence ID" value="ALUE_0001499401-mRNA-1"/>
    <property type="gene ID" value="ALUE_0001499401"/>
</dbReference>
<organism evidence="2 3">
    <name type="scientific">Ascaris lumbricoides</name>
    <name type="common">Giant roundworm</name>
    <dbReference type="NCBI Taxonomy" id="6252"/>
    <lineage>
        <taxon>Eukaryota</taxon>
        <taxon>Metazoa</taxon>
        <taxon>Ecdysozoa</taxon>
        <taxon>Nematoda</taxon>
        <taxon>Chromadorea</taxon>
        <taxon>Rhabditida</taxon>
        <taxon>Spirurina</taxon>
        <taxon>Ascaridomorpha</taxon>
        <taxon>Ascaridoidea</taxon>
        <taxon>Ascarididae</taxon>
        <taxon>Ascaris</taxon>
    </lineage>
</organism>
<dbReference type="Proteomes" id="UP000036681">
    <property type="component" value="Unplaced"/>
</dbReference>
<evidence type="ECO:0000256" key="1">
    <source>
        <dbReference type="SAM" id="SignalP"/>
    </source>
</evidence>
<keyword evidence="2" id="KW-1185">Reference proteome</keyword>
<proteinExistence type="predicted"/>
<sequence length="31" mass="3541">MFLFWIIICSLSRIAEAVLCKSCHQIEDASL</sequence>
<keyword evidence="1" id="KW-0732">Signal</keyword>
<evidence type="ECO:0000313" key="3">
    <source>
        <dbReference type="WBParaSite" id="ALUE_0001499401-mRNA-1"/>
    </source>
</evidence>
<evidence type="ECO:0000313" key="2">
    <source>
        <dbReference type="Proteomes" id="UP000036681"/>
    </source>
</evidence>
<dbReference type="AlphaFoldDB" id="A0A0M3IBB8"/>
<accession>A0A0M3IBB8</accession>
<reference evidence="3" key="1">
    <citation type="submission" date="2017-02" db="UniProtKB">
        <authorList>
            <consortium name="WormBaseParasite"/>
        </authorList>
    </citation>
    <scope>IDENTIFICATION</scope>
</reference>
<feature type="signal peptide" evidence="1">
    <location>
        <begin position="1"/>
        <end position="17"/>
    </location>
</feature>
<feature type="chain" id="PRO_5005657127" evidence="1">
    <location>
        <begin position="18"/>
        <end position="31"/>
    </location>
</feature>
<name>A0A0M3IBB8_ASCLU</name>
<protein>
    <submittedName>
        <fullName evidence="3">Uncharacterized protein</fullName>
    </submittedName>
</protein>